<keyword evidence="13" id="KW-1185">Reference proteome</keyword>
<comment type="caution">
    <text evidence="12">The sequence shown here is derived from an EMBL/GenBank/DDBJ whole genome shotgun (WGS) entry which is preliminary data.</text>
</comment>
<evidence type="ECO:0000256" key="5">
    <source>
        <dbReference type="ARBA" id="ARBA00022729"/>
    </source>
</evidence>
<dbReference type="InterPro" id="IPR017937">
    <property type="entry name" value="Thioredoxin_CS"/>
</dbReference>
<dbReference type="GO" id="GO:0034976">
    <property type="term" value="P:response to endoplasmic reticulum stress"/>
    <property type="evidence" value="ECO:0007669"/>
    <property type="project" value="TreeGrafter"/>
</dbReference>
<evidence type="ECO:0000256" key="1">
    <source>
        <dbReference type="ARBA" id="ARBA00001182"/>
    </source>
</evidence>
<sequence>SNVLTLTNDNFEQALTEHSLLFVKFFTPWCGYCQALEPEYENAAVALENATVTLAQVDCQEQEDLCLENDVQGFPTLTLFRQGLPSVYTGPRESEPIVQYVQRQMLPVVSNLTDAWQDDLDAFIQGDQVVIVGQGSADDYAHFHTLANDLRDEYRFAWQDRASPFSLVLHRPHDDYQAKLDVPTDVDGSATADAPLTWIRRHASPLFGPIGPDNYMDYEVAKLPLAYLFVESLDQLAPFETGLNQLARTHRGKMNFVYIDAVQYPEQADYLGLTTGTPDDASDDQEDETTKTTDTKSPLWPAFVIQTPEAQRFVFNQSESLTWPLVEQYVDQFLAGALTPFLLSDPVPAEPLDGAVQVVVGSQFHELVTRAEQPVLFEVYAPWCGHCKALAPVYARLAEVIQNNSVALTVAKMDGTTNDLPHDLPFDLPIDGYPTVAYIQHDKVSDAYHVGLYEGDRSLADLLRFVEQQPQAPTIP</sequence>
<comment type="similarity">
    <text evidence="3">Belongs to the protein disulfide isomerase family.</text>
</comment>
<dbReference type="Pfam" id="PF13848">
    <property type="entry name" value="Thioredoxin_6"/>
    <property type="match status" value="1"/>
</dbReference>
<feature type="domain" description="Thioredoxin" evidence="11">
    <location>
        <begin position="1"/>
        <end position="106"/>
    </location>
</feature>
<dbReference type="CDD" id="cd02982">
    <property type="entry name" value="PDI_b'_family"/>
    <property type="match status" value="1"/>
</dbReference>
<dbReference type="GO" id="GO:0006457">
    <property type="term" value="P:protein folding"/>
    <property type="evidence" value="ECO:0007669"/>
    <property type="project" value="TreeGrafter"/>
</dbReference>
<feature type="non-terminal residue" evidence="12">
    <location>
        <position position="1"/>
    </location>
</feature>
<dbReference type="Pfam" id="PF00085">
    <property type="entry name" value="Thioredoxin"/>
    <property type="match status" value="2"/>
</dbReference>
<evidence type="ECO:0000256" key="3">
    <source>
        <dbReference type="ARBA" id="ARBA00006347"/>
    </source>
</evidence>
<dbReference type="AlphaFoldDB" id="A0A1X2GJ92"/>
<dbReference type="PROSITE" id="PS51352">
    <property type="entry name" value="THIOREDOXIN_2"/>
    <property type="match status" value="2"/>
</dbReference>
<dbReference type="OrthoDB" id="427280at2759"/>
<reference evidence="12 13" key="1">
    <citation type="submission" date="2016-07" db="EMBL/GenBank/DDBJ databases">
        <title>Pervasive Adenine N6-methylation of Active Genes in Fungi.</title>
        <authorList>
            <consortium name="DOE Joint Genome Institute"/>
            <person name="Mondo S.J."/>
            <person name="Dannebaum R.O."/>
            <person name="Kuo R.C."/>
            <person name="Labutti K."/>
            <person name="Haridas S."/>
            <person name="Kuo A."/>
            <person name="Salamov A."/>
            <person name="Ahrendt S.R."/>
            <person name="Lipzen A."/>
            <person name="Sullivan W."/>
            <person name="Andreopoulos W.B."/>
            <person name="Clum A."/>
            <person name="Lindquist E."/>
            <person name="Daum C."/>
            <person name="Ramamoorthy G.K."/>
            <person name="Gryganskyi A."/>
            <person name="Culley D."/>
            <person name="Magnuson J.K."/>
            <person name="James T.Y."/>
            <person name="O'Malley M.A."/>
            <person name="Stajich J.E."/>
            <person name="Spatafora J.W."/>
            <person name="Visel A."/>
            <person name="Grigoriev I.V."/>
        </authorList>
    </citation>
    <scope>NUCLEOTIDE SEQUENCE [LARGE SCALE GENOMIC DNA]</scope>
    <source>
        <strain evidence="12 13">NRRL 3301</strain>
    </source>
</reference>
<comment type="catalytic activity">
    <reaction evidence="1">
        <text>Catalyzes the rearrangement of -S-S- bonds in proteins.</text>
        <dbReference type="EC" id="5.3.4.1"/>
    </reaction>
</comment>
<evidence type="ECO:0000259" key="11">
    <source>
        <dbReference type="PROSITE" id="PS51352"/>
    </source>
</evidence>
<feature type="domain" description="Thioredoxin" evidence="11">
    <location>
        <begin position="338"/>
        <end position="471"/>
    </location>
</feature>
<dbReference type="EC" id="5.3.4.1" evidence="4"/>
<feature type="non-terminal residue" evidence="12">
    <location>
        <position position="476"/>
    </location>
</feature>
<dbReference type="PANTHER" id="PTHR18929">
    <property type="entry name" value="PROTEIN DISULFIDE ISOMERASE"/>
    <property type="match status" value="1"/>
</dbReference>
<accession>A0A1X2GJ92</accession>
<keyword evidence="6" id="KW-0256">Endoplasmic reticulum</keyword>
<dbReference type="PROSITE" id="PS00194">
    <property type="entry name" value="THIOREDOXIN_1"/>
    <property type="match status" value="1"/>
</dbReference>
<evidence type="ECO:0000313" key="13">
    <source>
        <dbReference type="Proteomes" id="UP000242146"/>
    </source>
</evidence>
<dbReference type="FunFam" id="3.40.30.10:FF:000107">
    <property type="entry name" value="Protein disulfide-isomerase 5-2"/>
    <property type="match status" value="1"/>
</dbReference>
<evidence type="ECO:0000256" key="7">
    <source>
        <dbReference type="ARBA" id="ARBA00023157"/>
    </source>
</evidence>
<comment type="subcellular location">
    <subcellularLocation>
        <location evidence="2">Endoplasmic reticulum lumen</location>
    </subcellularLocation>
</comment>
<dbReference type="Proteomes" id="UP000242146">
    <property type="component" value="Unassembled WGS sequence"/>
</dbReference>
<keyword evidence="5" id="KW-0732">Signal</keyword>
<dbReference type="PRINTS" id="PR00421">
    <property type="entry name" value="THIOREDOXIN"/>
</dbReference>
<feature type="region of interest" description="Disordered" evidence="10">
    <location>
        <begin position="273"/>
        <end position="295"/>
    </location>
</feature>
<dbReference type="STRING" id="101127.A0A1X2GJ92"/>
<evidence type="ECO:0000256" key="9">
    <source>
        <dbReference type="ARBA" id="ARBA00023284"/>
    </source>
</evidence>
<keyword evidence="7" id="KW-1015">Disulfide bond</keyword>
<gene>
    <name evidence="12" type="ORF">DM01DRAFT_231219</name>
</gene>
<evidence type="ECO:0000256" key="4">
    <source>
        <dbReference type="ARBA" id="ARBA00012723"/>
    </source>
</evidence>
<dbReference type="GO" id="GO:0005788">
    <property type="term" value="C:endoplasmic reticulum lumen"/>
    <property type="evidence" value="ECO:0007669"/>
    <property type="project" value="UniProtKB-SubCell"/>
</dbReference>
<dbReference type="EMBL" id="MCGT01000012">
    <property type="protein sequence ID" value="ORX55007.1"/>
    <property type="molecule type" value="Genomic_DNA"/>
</dbReference>
<evidence type="ECO:0000313" key="12">
    <source>
        <dbReference type="EMBL" id="ORX55007.1"/>
    </source>
</evidence>
<proteinExistence type="inferred from homology"/>
<organism evidence="12 13">
    <name type="scientific">Hesseltinella vesiculosa</name>
    <dbReference type="NCBI Taxonomy" id="101127"/>
    <lineage>
        <taxon>Eukaryota</taxon>
        <taxon>Fungi</taxon>
        <taxon>Fungi incertae sedis</taxon>
        <taxon>Mucoromycota</taxon>
        <taxon>Mucoromycotina</taxon>
        <taxon>Mucoromycetes</taxon>
        <taxon>Mucorales</taxon>
        <taxon>Cunninghamellaceae</taxon>
        <taxon>Hesseltinella</taxon>
    </lineage>
</organism>
<dbReference type="GO" id="GO:0003756">
    <property type="term" value="F:protein disulfide isomerase activity"/>
    <property type="evidence" value="ECO:0007669"/>
    <property type="project" value="UniProtKB-EC"/>
</dbReference>
<keyword evidence="9" id="KW-0676">Redox-active center</keyword>
<dbReference type="Gene3D" id="3.40.30.10">
    <property type="entry name" value="Glutaredoxin"/>
    <property type="match status" value="4"/>
</dbReference>
<evidence type="ECO:0000256" key="2">
    <source>
        <dbReference type="ARBA" id="ARBA00004319"/>
    </source>
</evidence>
<dbReference type="InterPro" id="IPR036249">
    <property type="entry name" value="Thioredoxin-like_sf"/>
</dbReference>
<keyword evidence="8" id="KW-0413">Isomerase</keyword>
<evidence type="ECO:0000256" key="10">
    <source>
        <dbReference type="SAM" id="MobiDB-lite"/>
    </source>
</evidence>
<dbReference type="PANTHER" id="PTHR18929:SF132">
    <property type="entry name" value="PROTEIN DISULFIDE-ISOMERASE A3"/>
    <property type="match status" value="1"/>
</dbReference>
<name>A0A1X2GJ92_9FUNG</name>
<dbReference type="CDD" id="cd02981">
    <property type="entry name" value="PDI_b_family"/>
    <property type="match status" value="1"/>
</dbReference>
<dbReference type="SUPFAM" id="SSF52833">
    <property type="entry name" value="Thioredoxin-like"/>
    <property type="match status" value="3"/>
</dbReference>
<dbReference type="CDD" id="cd02961">
    <property type="entry name" value="PDI_a_family"/>
    <property type="match status" value="1"/>
</dbReference>
<evidence type="ECO:0000256" key="6">
    <source>
        <dbReference type="ARBA" id="ARBA00022824"/>
    </source>
</evidence>
<evidence type="ECO:0000256" key="8">
    <source>
        <dbReference type="ARBA" id="ARBA00023235"/>
    </source>
</evidence>
<dbReference type="InterPro" id="IPR013766">
    <property type="entry name" value="Thioredoxin_domain"/>
</dbReference>
<protein>
    <recommendedName>
        <fullName evidence="4">protein disulfide-isomerase</fullName>
        <ecNumber evidence="4">5.3.4.1</ecNumber>
    </recommendedName>
</protein>